<protein>
    <submittedName>
        <fullName evidence="3">Putative secreted protein</fullName>
    </submittedName>
</protein>
<proteinExistence type="evidence at transcript level"/>
<evidence type="ECO:0000256" key="2">
    <source>
        <dbReference type="SAM" id="SignalP"/>
    </source>
</evidence>
<reference evidence="3" key="1">
    <citation type="submission" date="2014-03" db="EMBL/GenBank/DDBJ databases">
        <title>The sialotranscriptome of Amblyomma triste, Amblyomma parvum and Amblyomma cajennense ticks, uncovered by 454-based RNA-seq.</title>
        <authorList>
            <person name="Garcia G.R."/>
            <person name="Gardinassi L.G."/>
            <person name="Ribeiro J.M."/>
            <person name="Anatriello E."/>
            <person name="Ferreira B.R."/>
            <person name="Moreira H.N."/>
            <person name="Mafra C."/>
            <person name="Olegario M.M."/>
            <person name="Szabo P.J."/>
            <person name="Miranda-Santos I.K."/>
            <person name="Maruyama S.R."/>
        </authorList>
    </citation>
    <scope>NUCLEOTIDE SEQUENCE</scope>
    <source>
        <strain evidence="3">Uberlandia</strain>
        <tissue evidence="3">Salivary glands</tissue>
    </source>
</reference>
<evidence type="ECO:0000256" key="1">
    <source>
        <dbReference type="SAM" id="MobiDB-lite"/>
    </source>
</evidence>
<evidence type="ECO:0000313" key="3">
    <source>
        <dbReference type="EMBL" id="JAC24080.1"/>
    </source>
</evidence>
<feature type="region of interest" description="Disordered" evidence="1">
    <location>
        <begin position="160"/>
        <end position="185"/>
    </location>
</feature>
<dbReference type="EMBL" id="GBBK01000402">
    <property type="protein sequence ID" value="JAC24080.1"/>
    <property type="molecule type" value="mRNA"/>
</dbReference>
<keyword evidence="2" id="KW-0732">Signal</keyword>
<dbReference type="PROSITE" id="PS51257">
    <property type="entry name" value="PROKAR_LIPOPROTEIN"/>
    <property type="match status" value="1"/>
</dbReference>
<feature type="chain" id="PRO_5001517549" evidence="2">
    <location>
        <begin position="29"/>
        <end position="185"/>
    </location>
</feature>
<dbReference type="AlphaFoldDB" id="A0A023FTW9"/>
<name>A0A023FTW9_AMBCJ</name>
<sequence length="185" mass="19773">MLAARSSVPRWCALVAVCWLALAAACHALEQDDSTDNATGNLLWVLVRGPLVGLASQLPFYPSLPDSCPPIPNCGIGYTCKVVKHPDNCPICKCVPCDDKPCVPKEGFGCTSIQMATGCRMCRCEPCKELKSCDAPCTKTRNPAGCPVCDCPGTKGPFPTTAGNPEVESREPFDYQNDAENSFDP</sequence>
<feature type="signal peptide" evidence="2">
    <location>
        <begin position="1"/>
        <end position="28"/>
    </location>
</feature>
<organism evidence="3">
    <name type="scientific">Amblyomma cajennense</name>
    <name type="common">Cayenne tick</name>
    <name type="synonym">Acarus cajennensis</name>
    <dbReference type="NCBI Taxonomy" id="34607"/>
    <lineage>
        <taxon>Eukaryota</taxon>
        <taxon>Metazoa</taxon>
        <taxon>Ecdysozoa</taxon>
        <taxon>Arthropoda</taxon>
        <taxon>Chelicerata</taxon>
        <taxon>Arachnida</taxon>
        <taxon>Acari</taxon>
        <taxon>Parasitiformes</taxon>
        <taxon>Ixodida</taxon>
        <taxon>Ixodoidea</taxon>
        <taxon>Ixodidae</taxon>
        <taxon>Amblyomminae</taxon>
        <taxon>Amblyomma</taxon>
    </lineage>
</organism>
<accession>A0A023FTW9</accession>